<dbReference type="RefSeq" id="XP_018031377.1">
    <property type="nucleotide sequence ID" value="XM_018179338.1"/>
</dbReference>
<dbReference type="AlphaFoldDB" id="A0A177C2C4"/>
<keyword evidence="2" id="KW-1185">Reference proteome</keyword>
<gene>
    <name evidence="1" type="ORF">CC84DRAFT_1168206</name>
</gene>
<sequence length="218" mass="24354">MRSGRDSQSVKRLDPADREAHAVYHPDGFATFPPGKAKREVSIAVRIRRLFHNVVLVLCGTVGHRGGESDCFGQWRRNRRSLRSTRPGLNGHANIILLVGRETIRSRCKLIVYFATHERDEGGSHWSLRIVLSDTLRPCACCPSGNPVSFLSIARVRHTTHSCGQSSAGVARILNILHRGSMPHKSDHHQLPRPRAYISKPACQNLSLNYQKKTADGR</sequence>
<organism evidence="1 2">
    <name type="scientific">Paraphaeosphaeria sporulosa</name>
    <dbReference type="NCBI Taxonomy" id="1460663"/>
    <lineage>
        <taxon>Eukaryota</taxon>
        <taxon>Fungi</taxon>
        <taxon>Dikarya</taxon>
        <taxon>Ascomycota</taxon>
        <taxon>Pezizomycotina</taxon>
        <taxon>Dothideomycetes</taxon>
        <taxon>Pleosporomycetidae</taxon>
        <taxon>Pleosporales</taxon>
        <taxon>Massarineae</taxon>
        <taxon>Didymosphaeriaceae</taxon>
        <taxon>Paraphaeosphaeria</taxon>
    </lineage>
</organism>
<proteinExistence type="predicted"/>
<dbReference type="GeneID" id="28762824"/>
<dbReference type="InParanoid" id="A0A177C2C4"/>
<dbReference type="EMBL" id="KV441558">
    <property type="protein sequence ID" value="OAG01012.1"/>
    <property type="molecule type" value="Genomic_DNA"/>
</dbReference>
<evidence type="ECO:0000313" key="1">
    <source>
        <dbReference type="EMBL" id="OAG01012.1"/>
    </source>
</evidence>
<protein>
    <submittedName>
        <fullName evidence="1">Uncharacterized protein</fullName>
    </submittedName>
</protein>
<name>A0A177C2C4_9PLEO</name>
<accession>A0A177C2C4</accession>
<dbReference type="Proteomes" id="UP000077069">
    <property type="component" value="Unassembled WGS sequence"/>
</dbReference>
<evidence type="ECO:0000313" key="2">
    <source>
        <dbReference type="Proteomes" id="UP000077069"/>
    </source>
</evidence>
<reference evidence="1 2" key="1">
    <citation type="submission" date="2016-05" db="EMBL/GenBank/DDBJ databases">
        <title>Comparative analysis of secretome profiles of manganese(II)-oxidizing ascomycete fungi.</title>
        <authorList>
            <consortium name="DOE Joint Genome Institute"/>
            <person name="Zeiner C.A."/>
            <person name="Purvine S.O."/>
            <person name="Zink E.M."/>
            <person name="Wu S."/>
            <person name="Pasa-Tolic L."/>
            <person name="Chaput D.L."/>
            <person name="Haridas S."/>
            <person name="Grigoriev I.V."/>
            <person name="Santelli C.M."/>
            <person name="Hansel C.M."/>
        </authorList>
    </citation>
    <scope>NUCLEOTIDE SEQUENCE [LARGE SCALE GENOMIC DNA]</scope>
    <source>
        <strain evidence="1 2">AP3s5-JAC2a</strain>
    </source>
</reference>